<keyword evidence="2" id="KW-1185">Reference proteome</keyword>
<dbReference type="AlphaFoldDB" id="A0A916DVA3"/>
<dbReference type="RefSeq" id="WP_264788281.1">
    <property type="nucleotide sequence ID" value="NZ_AP026867.1"/>
</dbReference>
<evidence type="ECO:0000313" key="1">
    <source>
        <dbReference type="EMBL" id="BDS12941.1"/>
    </source>
</evidence>
<evidence type="ECO:0000313" key="2">
    <source>
        <dbReference type="Proteomes" id="UP001060919"/>
    </source>
</evidence>
<dbReference type="KEGG" id="aup:AsAng_0036660"/>
<reference evidence="1" key="1">
    <citation type="submission" date="2022-09" db="EMBL/GenBank/DDBJ databases">
        <title>Aureispira anguillicida sp. nov., isolated from Leptocephalus of Japanese eel Anguilla japonica.</title>
        <authorList>
            <person name="Yuasa K."/>
            <person name="Mekata T."/>
            <person name="Ikunari K."/>
        </authorList>
    </citation>
    <scope>NUCLEOTIDE SEQUENCE</scope>
    <source>
        <strain evidence="1">EL160426</strain>
    </source>
</reference>
<dbReference type="Proteomes" id="UP001060919">
    <property type="component" value="Chromosome"/>
</dbReference>
<sequence length="227" mass="25335">MNENINFWSSLWKYGRRAIGAVVREFSTNSDLTSEPSNRIGPIELIYKDGKTYGNNTSASSVALSCTSVNNVGRAQEAKDVFFKPAEEIDLTEPLRKNLAGTVSWRIFDDQGQFSSENSFDSGGLITSLNNWASGPLSLGGRDLNMIINQRENHFNIQALSHDYTNVTIDVMTQDGSFYTFGPFNIQRDGSRILPFPNKMDEELPISSITFRANCNEEHYQALLKGA</sequence>
<dbReference type="EMBL" id="AP026867">
    <property type="protein sequence ID" value="BDS12941.1"/>
    <property type="molecule type" value="Genomic_DNA"/>
</dbReference>
<name>A0A916DVA3_9BACT</name>
<protein>
    <submittedName>
        <fullName evidence="1">Uncharacterized protein</fullName>
    </submittedName>
</protein>
<accession>A0A916DVA3</accession>
<organism evidence="1 2">
    <name type="scientific">Aureispira anguillae</name>
    <dbReference type="NCBI Taxonomy" id="2864201"/>
    <lineage>
        <taxon>Bacteria</taxon>
        <taxon>Pseudomonadati</taxon>
        <taxon>Bacteroidota</taxon>
        <taxon>Saprospiria</taxon>
        <taxon>Saprospirales</taxon>
        <taxon>Saprospiraceae</taxon>
        <taxon>Aureispira</taxon>
    </lineage>
</organism>
<proteinExistence type="predicted"/>
<gene>
    <name evidence="1" type="ORF">AsAng_0036660</name>
</gene>